<gene>
    <name evidence="6" type="ORF">BED41_13930</name>
</gene>
<evidence type="ECO:0000256" key="5">
    <source>
        <dbReference type="ARBA" id="ARBA00023136"/>
    </source>
</evidence>
<keyword evidence="2" id="KW-1003">Cell membrane</keyword>
<evidence type="ECO:0000313" key="6">
    <source>
        <dbReference type="EMBL" id="ANZ46099.1"/>
    </source>
</evidence>
<dbReference type="AlphaFoldDB" id="A0A1B2I807"/>
<keyword evidence="3" id="KW-0812">Transmembrane</keyword>
<evidence type="ECO:0000313" key="7">
    <source>
        <dbReference type="Proteomes" id="UP000093044"/>
    </source>
</evidence>
<dbReference type="GeneID" id="83058946"/>
<dbReference type="Pfam" id="PF02653">
    <property type="entry name" value="BPD_transp_2"/>
    <property type="match status" value="1"/>
</dbReference>
<protein>
    <submittedName>
        <fullName evidence="6">Uncharacterized protein</fullName>
    </submittedName>
</protein>
<keyword evidence="4" id="KW-1133">Transmembrane helix</keyword>
<reference evidence="6" key="1">
    <citation type="submission" date="2016-08" db="EMBL/GenBank/DDBJ databases">
        <title>Complete genome of Cloacibacillus porcorum.</title>
        <authorList>
            <person name="Looft T."/>
            <person name="Bayles D.O."/>
            <person name="Alt D.P."/>
        </authorList>
    </citation>
    <scope>NUCLEOTIDE SEQUENCE [LARGE SCALE GENOMIC DNA]</scope>
    <source>
        <strain evidence="6">CL-84</strain>
    </source>
</reference>
<evidence type="ECO:0000256" key="4">
    <source>
        <dbReference type="ARBA" id="ARBA00022989"/>
    </source>
</evidence>
<dbReference type="InterPro" id="IPR001851">
    <property type="entry name" value="ABC_transp_permease"/>
</dbReference>
<evidence type="ECO:0000256" key="3">
    <source>
        <dbReference type="ARBA" id="ARBA00022692"/>
    </source>
</evidence>
<proteinExistence type="predicted"/>
<dbReference type="Proteomes" id="UP000093044">
    <property type="component" value="Chromosome"/>
</dbReference>
<dbReference type="InterPro" id="IPR043428">
    <property type="entry name" value="LivM-like"/>
</dbReference>
<dbReference type="STRING" id="1197717.BED41_13930"/>
<keyword evidence="7" id="KW-1185">Reference proteome</keyword>
<comment type="subcellular location">
    <subcellularLocation>
        <location evidence="1">Cell membrane</location>
        <topology evidence="1">Multi-pass membrane protein</topology>
    </subcellularLocation>
</comment>
<accession>A0A1B2I807</accession>
<dbReference type="PANTHER" id="PTHR30482">
    <property type="entry name" value="HIGH-AFFINITY BRANCHED-CHAIN AMINO ACID TRANSPORT SYSTEM PERMEASE"/>
    <property type="match status" value="1"/>
</dbReference>
<dbReference type="CDD" id="cd06581">
    <property type="entry name" value="TM_PBP1_LivM_like"/>
    <property type="match status" value="1"/>
</dbReference>
<dbReference type="GO" id="GO:0015658">
    <property type="term" value="F:branched-chain amino acid transmembrane transporter activity"/>
    <property type="evidence" value="ECO:0007669"/>
    <property type="project" value="InterPro"/>
</dbReference>
<sequence>MYISSLMIFACVNIIAVAGLVLLTGYTGIFSIGHAGFLAVGGYAAVILFKHFGVPFLPALLCGGICAVIVSVIIGYPALRNKMAGDAFAIVMLGFVAVVRITISNIYPFFEGAHGISDIPRLTTIWTVLPITVIMVWLMRNFLKSHYGKNCIAINQQELAAEMVGVDTVKAKLIALMISAFYGGISGGLFSFFATYIAPTTFAEAKSDDLLAAVVLGGMCSLSGPILATVFLVILPEVLRFLVLWRLVFYGAAFVIIMQFKPEGLMGYREISFKWLEDLFKRTGVKTND</sequence>
<dbReference type="RefSeq" id="WP_066747617.1">
    <property type="nucleotide sequence ID" value="NZ_CALCLR010000125.1"/>
</dbReference>
<evidence type="ECO:0000256" key="2">
    <source>
        <dbReference type="ARBA" id="ARBA00022475"/>
    </source>
</evidence>
<dbReference type="PANTHER" id="PTHR30482:SF10">
    <property type="entry name" value="HIGH-AFFINITY BRANCHED-CHAIN AMINO ACID TRANSPORT PROTEIN BRAE"/>
    <property type="match status" value="1"/>
</dbReference>
<evidence type="ECO:0000256" key="1">
    <source>
        <dbReference type="ARBA" id="ARBA00004651"/>
    </source>
</evidence>
<dbReference type="GO" id="GO:0005886">
    <property type="term" value="C:plasma membrane"/>
    <property type="evidence" value="ECO:0007669"/>
    <property type="project" value="UniProtKB-SubCell"/>
</dbReference>
<dbReference type="OrthoDB" id="9789927at2"/>
<organism evidence="6 7">
    <name type="scientific">Cloacibacillus porcorum</name>
    <dbReference type="NCBI Taxonomy" id="1197717"/>
    <lineage>
        <taxon>Bacteria</taxon>
        <taxon>Thermotogati</taxon>
        <taxon>Synergistota</taxon>
        <taxon>Synergistia</taxon>
        <taxon>Synergistales</taxon>
        <taxon>Synergistaceae</taxon>
        <taxon>Cloacibacillus</taxon>
    </lineage>
</organism>
<dbReference type="KEGG" id="cpor:BED41_13930"/>
<keyword evidence="5" id="KW-0472">Membrane</keyword>
<name>A0A1B2I807_9BACT</name>
<dbReference type="EMBL" id="CP016757">
    <property type="protein sequence ID" value="ANZ46099.1"/>
    <property type="molecule type" value="Genomic_DNA"/>
</dbReference>